<gene>
    <name evidence="8" type="ORF">HYY20_06460</name>
</gene>
<dbReference type="Pfam" id="PF02803">
    <property type="entry name" value="Thiolase_C"/>
    <property type="match status" value="1"/>
</dbReference>
<feature type="active site" description="Proton acceptor" evidence="4">
    <location>
        <position position="350"/>
    </location>
</feature>
<keyword evidence="3 5" id="KW-0012">Acyltransferase</keyword>
<dbReference type="PROSITE" id="PS00737">
    <property type="entry name" value="THIOLASE_2"/>
    <property type="match status" value="1"/>
</dbReference>
<dbReference type="PANTHER" id="PTHR18919">
    <property type="entry name" value="ACETYL-COA C-ACYLTRANSFERASE"/>
    <property type="match status" value="1"/>
</dbReference>
<dbReference type="GO" id="GO:0003985">
    <property type="term" value="F:acetyl-CoA C-acetyltransferase activity"/>
    <property type="evidence" value="ECO:0007669"/>
    <property type="project" value="UniProtKB-EC"/>
</dbReference>
<name>A0A932CN82_UNCTE</name>
<evidence type="ECO:0000256" key="4">
    <source>
        <dbReference type="PIRSR" id="PIRSR000429-1"/>
    </source>
</evidence>
<evidence type="ECO:0000259" key="6">
    <source>
        <dbReference type="Pfam" id="PF00108"/>
    </source>
</evidence>
<dbReference type="InterPro" id="IPR020613">
    <property type="entry name" value="Thiolase_CS"/>
</dbReference>
<dbReference type="AlphaFoldDB" id="A0A932CN82"/>
<feature type="domain" description="Thiolase N-terminal" evidence="6">
    <location>
        <begin position="6"/>
        <end position="263"/>
    </location>
</feature>
<dbReference type="Pfam" id="PF00108">
    <property type="entry name" value="Thiolase_N"/>
    <property type="match status" value="1"/>
</dbReference>
<evidence type="ECO:0000259" key="7">
    <source>
        <dbReference type="Pfam" id="PF02803"/>
    </source>
</evidence>
<accession>A0A932CN82</accession>
<comment type="caution">
    <text evidence="8">The sequence shown here is derived from an EMBL/GenBank/DDBJ whole genome shotgun (WGS) entry which is preliminary data.</text>
</comment>
<dbReference type="EMBL" id="JACPRF010000197">
    <property type="protein sequence ID" value="MBI2876506.1"/>
    <property type="molecule type" value="Genomic_DNA"/>
</dbReference>
<evidence type="ECO:0000256" key="1">
    <source>
        <dbReference type="ARBA" id="ARBA00010982"/>
    </source>
</evidence>
<comment type="similarity">
    <text evidence="1 5">Belongs to the thiolase-like superfamily. Thiolase family.</text>
</comment>
<dbReference type="PROSITE" id="PS00098">
    <property type="entry name" value="THIOLASE_1"/>
    <property type="match status" value="1"/>
</dbReference>
<dbReference type="SUPFAM" id="SSF53901">
    <property type="entry name" value="Thiolase-like"/>
    <property type="match status" value="2"/>
</dbReference>
<feature type="active site" description="Acyl-thioester intermediate" evidence="4">
    <location>
        <position position="89"/>
    </location>
</feature>
<evidence type="ECO:0000313" key="9">
    <source>
        <dbReference type="Proteomes" id="UP000769766"/>
    </source>
</evidence>
<dbReference type="InterPro" id="IPR020615">
    <property type="entry name" value="Thiolase_acyl_enz_int_AS"/>
</dbReference>
<dbReference type="InterPro" id="IPR016039">
    <property type="entry name" value="Thiolase-like"/>
</dbReference>
<dbReference type="PANTHER" id="PTHR18919:SF107">
    <property type="entry name" value="ACETYL-COA ACETYLTRANSFERASE, CYTOSOLIC"/>
    <property type="match status" value="1"/>
</dbReference>
<dbReference type="PIRSF" id="PIRSF000429">
    <property type="entry name" value="Ac-CoA_Ac_transf"/>
    <property type="match status" value="1"/>
</dbReference>
<dbReference type="InterPro" id="IPR002155">
    <property type="entry name" value="Thiolase"/>
</dbReference>
<feature type="active site" description="Proton acceptor" evidence="4">
    <location>
        <position position="380"/>
    </location>
</feature>
<dbReference type="Proteomes" id="UP000769766">
    <property type="component" value="Unassembled WGS sequence"/>
</dbReference>
<keyword evidence="2 5" id="KW-0808">Transferase</keyword>
<dbReference type="NCBIfam" id="TIGR01930">
    <property type="entry name" value="AcCoA-C-Actrans"/>
    <property type="match status" value="1"/>
</dbReference>
<dbReference type="FunFam" id="3.40.47.10:FF:000010">
    <property type="entry name" value="Acetyl-CoA acetyltransferase (Thiolase)"/>
    <property type="match status" value="1"/>
</dbReference>
<evidence type="ECO:0000256" key="2">
    <source>
        <dbReference type="ARBA" id="ARBA00022679"/>
    </source>
</evidence>
<proteinExistence type="inferred from homology"/>
<reference evidence="8" key="1">
    <citation type="submission" date="2020-07" db="EMBL/GenBank/DDBJ databases">
        <title>Huge and variable diversity of episymbiotic CPR bacteria and DPANN archaea in groundwater ecosystems.</title>
        <authorList>
            <person name="He C.Y."/>
            <person name="Keren R."/>
            <person name="Whittaker M."/>
            <person name="Farag I.F."/>
            <person name="Doudna J."/>
            <person name="Cate J.H.D."/>
            <person name="Banfield J.F."/>
        </authorList>
    </citation>
    <scope>NUCLEOTIDE SEQUENCE</scope>
    <source>
        <strain evidence="8">NC_groundwater_672_Ag_B-0.1um_62_36</strain>
    </source>
</reference>
<organism evidence="8 9">
    <name type="scientific">Tectimicrobiota bacterium</name>
    <dbReference type="NCBI Taxonomy" id="2528274"/>
    <lineage>
        <taxon>Bacteria</taxon>
        <taxon>Pseudomonadati</taxon>
        <taxon>Nitrospinota/Tectimicrobiota group</taxon>
        <taxon>Candidatus Tectimicrobiota</taxon>
    </lineage>
</organism>
<feature type="domain" description="Thiolase C-terminal" evidence="7">
    <location>
        <begin position="271"/>
        <end position="392"/>
    </location>
</feature>
<dbReference type="Gene3D" id="3.40.47.10">
    <property type="match status" value="2"/>
</dbReference>
<evidence type="ECO:0000256" key="3">
    <source>
        <dbReference type="ARBA" id="ARBA00023315"/>
    </source>
</evidence>
<dbReference type="InterPro" id="IPR020617">
    <property type="entry name" value="Thiolase_C"/>
</dbReference>
<sequence length="395" mass="41736">MSRQSVIVSAARTPIGSYGGSLKDIPVSDLGAIPIREVVKRSGVSPEVVDYAVLGIVVQAGGGQVAGRTATVKAGLPVTVGSDTLNKACASGMRAVTLADQMIRCGDVDTVIAGGMENMSQTPYLLRGAKWGLRMGHSQIEDSMLADGLLCPHENVHMIVLGSRLARRNEISREDQDRWSLRSQQRAVEAIRAGRFREEIVPVLLPQKKGEPKVFDTDEFPRPDTTLEKLAQLPPAMMADGTVTAGNSPGVNDGGAALLVMSQEKAQSLGLKPLATIVSHTFTAAPTGELDSGVTLAVKRLLEKNRLTPRDIDLFEINEAFAAVTLAVIQNAGLDPERVNVNGGAVALGHPIGASGARILMTLIYELRRQGKQLGVAAICSGQSQGDAVLVKIEA</sequence>
<dbReference type="InterPro" id="IPR020616">
    <property type="entry name" value="Thiolase_N"/>
</dbReference>
<protein>
    <submittedName>
        <fullName evidence="8">Acetyl-CoA C-acetyltransferase</fullName>
        <ecNumber evidence="8">2.3.1.9</ecNumber>
    </submittedName>
</protein>
<evidence type="ECO:0000256" key="5">
    <source>
        <dbReference type="RuleBase" id="RU003557"/>
    </source>
</evidence>
<evidence type="ECO:0000313" key="8">
    <source>
        <dbReference type="EMBL" id="MBI2876506.1"/>
    </source>
</evidence>
<dbReference type="EC" id="2.3.1.9" evidence="8"/>
<dbReference type="NCBIfam" id="NF006086">
    <property type="entry name" value="PRK08235.1"/>
    <property type="match status" value="1"/>
</dbReference>
<dbReference type="CDD" id="cd00751">
    <property type="entry name" value="thiolase"/>
    <property type="match status" value="1"/>
</dbReference>